<dbReference type="NCBIfam" id="TIGR00099">
    <property type="entry name" value="Cof-subfamily"/>
    <property type="match status" value="1"/>
</dbReference>
<dbReference type="SFLD" id="SFLDG01140">
    <property type="entry name" value="C2.B:_Phosphomannomutase_and_P"/>
    <property type="match status" value="1"/>
</dbReference>
<dbReference type="Gene3D" id="3.30.1240.10">
    <property type="match status" value="1"/>
</dbReference>
<proteinExistence type="predicted"/>
<dbReference type="SFLD" id="SFLDS00003">
    <property type="entry name" value="Haloacid_Dehalogenase"/>
    <property type="match status" value="1"/>
</dbReference>
<sequence length="267" mass="29767">MQYKMLVLDMDDTLLTDDHKISDLNKKVILEAQAKGVHVVLASGRPTSAMTAYAKELKLDLYDSYIISFNGAIISTVKDDLRLFEQSLTPEQIHDLYDYSIKMKTHIITYIDGEIVSETDSEYIEIEKEITGLPHRKVLSFKEAVTKPAVKCILLAEPSYLKGLEKDLKLKMPHLSIAMSKPFFLEAAQNGIDKAASLKLLATKLNIHQSEIIAVGNAGNDLTMIEYAGLGVWVDNVTPELRDRADVIVASNNNDGVAEVVQRYILN</sequence>
<dbReference type="AlphaFoldDB" id="A0A502EZ46"/>
<name>A0A502EZ46_9FLAO</name>
<dbReference type="OrthoDB" id="9814970at2"/>
<dbReference type="InterPro" id="IPR006379">
    <property type="entry name" value="HAD-SF_hydro_IIB"/>
</dbReference>
<protein>
    <submittedName>
        <fullName evidence="1">HAD family phosphatase</fullName>
    </submittedName>
</protein>
<gene>
    <name evidence="1" type="ORF">EAH81_08080</name>
</gene>
<comment type="caution">
    <text evidence="1">The sequence shown here is derived from an EMBL/GenBank/DDBJ whole genome shotgun (WGS) entry which is preliminary data.</text>
</comment>
<evidence type="ECO:0000313" key="2">
    <source>
        <dbReference type="Proteomes" id="UP000319700"/>
    </source>
</evidence>
<dbReference type="EMBL" id="RCZH01000004">
    <property type="protein sequence ID" value="TPG42264.1"/>
    <property type="molecule type" value="Genomic_DNA"/>
</dbReference>
<evidence type="ECO:0000313" key="1">
    <source>
        <dbReference type="EMBL" id="TPG42264.1"/>
    </source>
</evidence>
<organism evidence="1 2">
    <name type="scientific">Flavobacterium pectinovorum</name>
    <dbReference type="NCBI Taxonomy" id="29533"/>
    <lineage>
        <taxon>Bacteria</taxon>
        <taxon>Pseudomonadati</taxon>
        <taxon>Bacteroidota</taxon>
        <taxon>Flavobacteriia</taxon>
        <taxon>Flavobacteriales</taxon>
        <taxon>Flavobacteriaceae</taxon>
        <taxon>Flavobacterium</taxon>
    </lineage>
</organism>
<reference evidence="1 2" key="1">
    <citation type="journal article" date="2019" name="Environ. Microbiol.">
        <title>Species interactions and distinct microbial communities in high Arctic permafrost affected cryosols are associated with the CH4 and CO2 gas fluxes.</title>
        <authorList>
            <person name="Altshuler I."/>
            <person name="Hamel J."/>
            <person name="Turney S."/>
            <person name="Magnuson E."/>
            <person name="Levesque R."/>
            <person name="Greer C."/>
            <person name="Whyte L.G."/>
        </authorList>
    </citation>
    <scope>NUCLEOTIDE SEQUENCE [LARGE SCALE GENOMIC DNA]</scope>
    <source>
        <strain evidence="1 2">42</strain>
    </source>
</reference>
<dbReference type="Gene3D" id="3.40.50.1000">
    <property type="entry name" value="HAD superfamily/HAD-like"/>
    <property type="match status" value="1"/>
</dbReference>
<dbReference type="PANTHER" id="PTHR10000">
    <property type="entry name" value="PHOSPHOSERINE PHOSPHATASE"/>
    <property type="match status" value="1"/>
</dbReference>
<accession>A0A502EZ46</accession>
<dbReference type="GO" id="GO:0016791">
    <property type="term" value="F:phosphatase activity"/>
    <property type="evidence" value="ECO:0007669"/>
    <property type="project" value="TreeGrafter"/>
</dbReference>
<dbReference type="InterPro" id="IPR023214">
    <property type="entry name" value="HAD_sf"/>
</dbReference>
<dbReference type="PANTHER" id="PTHR10000:SF8">
    <property type="entry name" value="HAD SUPERFAMILY HYDROLASE-LIKE, TYPE 3"/>
    <property type="match status" value="1"/>
</dbReference>
<dbReference type="NCBIfam" id="TIGR01484">
    <property type="entry name" value="HAD-SF-IIB"/>
    <property type="match status" value="1"/>
</dbReference>
<dbReference type="GO" id="GO:0005829">
    <property type="term" value="C:cytosol"/>
    <property type="evidence" value="ECO:0007669"/>
    <property type="project" value="TreeGrafter"/>
</dbReference>
<dbReference type="Proteomes" id="UP000319700">
    <property type="component" value="Unassembled WGS sequence"/>
</dbReference>
<dbReference type="GO" id="GO:0000287">
    <property type="term" value="F:magnesium ion binding"/>
    <property type="evidence" value="ECO:0007669"/>
    <property type="project" value="TreeGrafter"/>
</dbReference>
<dbReference type="SUPFAM" id="SSF56784">
    <property type="entry name" value="HAD-like"/>
    <property type="match status" value="1"/>
</dbReference>
<dbReference type="Pfam" id="PF08282">
    <property type="entry name" value="Hydrolase_3"/>
    <property type="match status" value="1"/>
</dbReference>
<dbReference type="InterPro" id="IPR000150">
    <property type="entry name" value="Cof"/>
</dbReference>
<dbReference type="InterPro" id="IPR036412">
    <property type="entry name" value="HAD-like_sf"/>
</dbReference>
<dbReference type="CDD" id="cd07516">
    <property type="entry name" value="HAD_Pase"/>
    <property type="match status" value="1"/>
</dbReference>
<dbReference type="STRING" id="29533.SAMN05444387_2788"/>
<keyword evidence="2" id="KW-1185">Reference proteome</keyword>
<dbReference type="RefSeq" id="WP_140505649.1">
    <property type="nucleotide sequence ID" value="NZ_RCZH01000004.1"/>
</dbReference>